<dbReference type="InterPro" id="IPR037128">
    <property type="entry name" value="Quinolinate_PRibosylTase_N_sf"/>
</dbReference>
<dbReference type="InterPro" id="IPR004393">
    <property type="entry name" value="NadC"/>
</dbReference>
<evidence type="ECO:0000256" key="6">
    <source>
        <dbReference type="ARBA" id="ARBA00022676"/>
    </source>
</evidence>
<keyword evidence="13" id="KW-1185">Reference proteome</keyword>
<dbReference type="GO" id="GO:0004514">
    <property type="term" value="F:nicotinate-nucleotide diphosphorylase (carboxylating) activity"/>
    <property type="evidence" value="ECO:0007669"/>
    <property type="project" value="UniProtKB-EC"/>
</dbReference>
<keyword evidence="6 9" id="KW-0328">Glycosyltransferase</keyword>
<dbReference type="PANTHER" id="PTHR32179:SF3">
    <property type="entry name" value="NICOTINATE-NUCLEOTIDE PYROPHOSPHORYLASE [CARBOXYLATING]"/>
    <property type="match status" value="1"/>
</dbReference>
<evidence type="ECO:0000256" key="2">
    <source>
        <dbReference type="ARBA" id="ARBA00004893"/>
    </source>
</evidence>
<protein>
    <recommendedName>
        <fullName evidence="4">nicotinate-nucleotide diphosphorylase (carboxylating)</fullName>
        <ecNumber evidence="4">2.4.2.19</ecNumber>
    </recommendedName>
    <alternativeName>
        <fullName evidence="8">Quinolinate phosphoribosyltransferase [decarboxylating]</fullName>
    </alternativeName>
</protein>
<comment type="similarity">
    <text evidence="3 9">Belongs to the NadC/ModD family.</text>
</comment>
<dbReference type="NCBIfam" id="TIGR00078">
    <property type="entry name" value="nadC"/>
    <property type="match status" value="1"/>
</dbReference>
<evidence type="ECO:0000256" key="4">
    <source>
        <dbReference type="ARBA" id="ARBA00011944"/>
    </source>
</evidence>
<dbReference type="CDD" id="cd01572">
    <property type="entry name" value="QPRTase"/>
    <property type="match status" value="1"/>
</dbReference>
<organism evidence="12 13">
    <name type="scientific">Candidatus Nitronereus thalassa</name>
    <dbReference type="NCBI Taxonomy" id="3020898"/>
    <lineage>
        <taxon>Bacteria</taxon>
        <taxon>Pseudomonadati</taxon>
        <taxon>Nitrospirota</taxon>
        <taxon>Nitrospiria</taxon>
        <taxon>Nitrospirales</taxon>
        <taxon>Nitrospiraceae</taxon>
        <taxon>Candidatus Nitronereus</taxon>
    </lineage>
</organism>
<dbReference type="InterPro" id="IPR036068">
    <property type="entry name" value="Nicotinate_pribotase-like_C"/>
</dbReference>
<dbReference type="InterPro" id="IPR022412">
    <property type="entry name" value="Quinolinate_PRibosylTrfase_N"/>
</dbReference>
<dbReference type="Proteomes" id="UP001250932">
    <property type="component" value="Unassembled WGS sequence"/>
</dbReference>
<evidence type="ECO:0000256" key="1">
    <source>
        <dbReference type="ARBA" id="ARBA00003237"/>
    </source>
</evidence>
<comment type="pathway">
    <text evidence="2">Cofactor biosynthesis; NAD(+) biosynthesis; nicotinate D-ribonucleotide from quinolinate: step 1/1.</text>
</comment>
<feature type="domain" description="Quinolinate phosphoribosyl transferase N-terminal" evidence="11">
    <location>
        <begin position="27"/>
        <end position="112"/>
    </location>
</feature>
<evidence type="ECO:0000313" key="12">
    <source>
        <dbReference type="EMBL" id="MDT7041098.1"/>
    </source>
</evidence>
<dbReference type="Gene3D" id="3.20.20.70">
    <property type="entry name" value="Aldolase class I"/>
    <property type="match status" value="1"/>
</dbReference>
<proteinExistence type="inferred from homology"/>
<reference evidence="12 13" key="1">
    <citation type="journal article" date="2023" name="ISME J.">
        <title>Cultivation and genomic characterization of novel and ubiquitous marine nitrite-oxidizing bacteria from the Nitrospirales.</title>
        <authorList>
            <person name="Mueller A.J."/>
            <person name="Daebeler A."/>
            <person name="Herbold C.W."/>
            <person name="Kirkegaard R.H."/>
            <person name="Daims H."/>
        </authorList>
    </citation>
    <scope>NUCLEOTIDE SEQUENCE [LARGE SCALE GENOMIC DNA]</scope>
    <source>
        <strain evidence="12 13">EB</strain>
    </source>
</reference>
<evidence type="ECO:0000313" key="13">
    <source>
        <dbReference type="Proteomes" id="UP001250932"/>
    </source>
</evidence>
<accession>A0ABU3K3Y8</accession>
<dbReference type="SUPFAM" id="SSF54675">
    <property type="entry name" value="Nicotinate/Quinolinate PRTase N-terminal domain-like"/>
    <property type="match status" value="1"/>
</dbReference>
<gene>
    <name evidence="12" type="primary">nadC</name>
    <name evidence="12" type="ORF">PPG34_01970</name>
</gene>
<dbReference type="PANTHER" id="PTHR32179">
    <property type="entry name" value="NICOTINATE-NUCLEOTIDE PYROPHOSPHORYLASE [CARBOXYLATING]"/>
    <property type="match status" value="1"/>
</dbReference>
<evidence type="ECO:0000256" key="3">
    <source>
        <dbReference type="ARBA" id="ARBA00009400"/>
    </source>
</evidence>
<dbReference type="RefSeq" id="WP_313831456.1">
    <property type="nucleotide sequence ID" value="NZ_JAQOUE010000001.1"/>
</dbReference>
<dbReference type="InterPro" id="IPR027277">
    <property type="entry name" value="NadC/ModD"/>
</dbReference>
<dbReference type="EMBL" id="JAQOUE010000001">
    <property type="protein sequence ID" value="MDT7041098.1"/>
    <property type="molecule type" value="Genomic_DNA"/>
</dbReference>
<feature type="domain" description="Quinolinate phosphoribosyl transferase C-terminal" evidence="10">
    <location>
        <begin position="114"/>
        <end position="283"/>
    </location>
</feature>
<dbReference type="Pfam" id="PF02749">
    <property type="entry name" value="QRPTase_N"/>
    <property type="match status" value="1"/>
</dbReference>
<evidence type="ECO:0000256" key="8">
    <source>
        <dbReference type="ARBA" id="ARBA00033102"/>
    </source>
</evidence>
<keyword evidence="7 9" id="KW-0808">Transferase</keyword>
<evidence type="ECO:0000259" key="10">
    <source>
        <dbReference type="Pfam" id="PF01729"/>
    </source>
</evidence>
<dbReference type="EC" id="2.4.2.19" evidence="4"/>
<dbReference type="PIRSF" id="PIRSF006250">
    <property type="entry name" value="NadC_ModD"/>
    <property type="match status" value="1"/>
</dbReference>
<name>A0ABU3K3Y8_9BACT</name>
<dbReference type="Gene3D" id="3.90.1170.20">
    <property type="entry name" value="Quinolinate phosphoribosyl transferase, N-terminal domain"/>
    <property type="match status" value="1"/>
</dbReference>
<evidence type="ECO:0000256" key="9">
    <source>
        <dbReference type="PIRNR" id="PIRNR006250"/>
    </source>
</evidence>
<dbReference type="Pfam" id="PF01729">
    <property type="entry name" value="QRPTase_C"/>
    <property type="match status" value="1"/>
</dbReference>
<evidence type="ECO:0000259" key="11">
    <source>
        <dbReference type="Pfam" id="PF02749"/>
    </source>
</evidence>
<evidence type="ECO:0000256" key="5">
    <source>
        <dbReference type="ARBA" id="ARBA00022642"/>
    </source>
</evidence>
<comment type="caution">
    <text evidence="12">The sequence shown here is derived from an EMBL/GenBank/DDBJ whole genome shotgun (WGS) entry which is preliminary data.</text>
</comment>
<keyword evidence="5" id="KW-0662">Pyridine nucleotide biosynthesis</keyword>
<dbReference type="InterPro" id="IPR013785">
    <property type="entry name" value="Aldolase_TIM"/>
</dbReference>
<dbReference type="SUPFAM" id="SSF51690">
    <property type="entry name" value="Nicotinate/Quinolinate PRTase C-terminal domain-like"/>
    <property type="match status" value="1"/>
</dbReference>
<evidence type="ECO:0000256" key="7">
    <source>
        <dbReference type="ARBA" id="ARBA00022679"/>
    </source>
</evidence>
<dbReference type="InterPro" id="IPR002638">
    <property type="entry name" value="Quinolinate_PRibosylTrfase_C"/>
</dbReference>
<sequence length="285" mass="30604">MSSPLLSPHELDPLVRQALKEDISYGDVTSETLIPSSTTTRAVIRAKQGVTVAGIPVLQKVFELLNHSVSITVEHGDGETILSGQTIATLEGNTRSILTGERVALNFLQHLSGIATLTKQYCDAVRDYPTKILDTRKTTPGLRTLQKWAVVMGGGTNHRMSLNDGILIKDNHLAILKAHGISLTQACHLARENGPHCVKICVEIEALEEIEPAIQGQVDVLLLDNMTPDVVRKAVTQIKGRALVEASGGITLANIREYAAAGTDYISIGALTHSAPSVDLSLEIL</sequence>
<comment type="function">
    <text evidence="1">Involved in the catabolism of quinolinic acid (QA).</text>
</comment>